<name>A0ABX1IZN4_9PSEU</name>
<dbReference type="CDD" id="cd07984">
    <property type="entry name" value="LPLAT_LABLAT-like"/>
    <property type="match status" value="1"/>
</dbReference>
<keyword evidence="5" id="KW-0472">Membrane</keyword>
<gene>
    <name evidence="7" type="ORF">HFP15_07880</name>
</gene>
<evidence type="ECO:0000256" key="6">
    <source>
        <dbReference type="ARBA" id="ARBA00023315"/>
    </source>
</evidence>
<reference evidence="7 8" key="1">
    <citation type="submission" date="2020-04" db="EMBL/GenBank/DDBJ databases">
        <title>Novel species.</title>
        <authorList>
            <person name="Teo W.F.A."/>
            <person name="Lipun K."/>
            <person name="Srisuk N."/>
            <person name="Duangmal K."/>
        </authorList>
    </citation>
    <scope>NUCLEOTIDE SEQUENCE [LARGE SCALE GENOMIC DNA]</scope>
    <source>
        <strain evidence="7 8">K13G38</strain>
    </source>
</reference>
<keyword evidence="6 7" id="KW-0012">Acyltransferase</keyword>
<evidence type="ECO:0000256" key="4">
    <source>
        <dbReference type="ARBA" id="ARBA00022679"/>
    </source>
</evidence>
<dbReference type="GO" id="GO:0016746">
    <property type="term" value="F:acyltransferase activity"/>
    <property type="evidence" value="ECO:0007669"/>
    <property type="project" value="UniProtKB-KW"/>
</dbReference>
<comment type="subcellular location">
    <subcellularLocation>
        <location evidence="1">Cell inner membrane</location>
    </subcellularLocation>
</comment>
<dbReference type="Proteomes" id="UP000715441">
    <property type="component" value="Unassembled WGS sequence"/>
</dbReference>
<dbReference type="Pfam" id="PF03279">
    <property type="entry name" value="Lip_A_acyltrans"/>
    <property type="match status" value="1"/>
</dbReference>
<keyword evidence="3" id="KW-0997">Cell inner membrane</keyword>
<keyword evidence="4" id="KW-0808">Transferase</keyword>
<dbReference type="RefSeq" id="WP_168513010.1">
    <property type="nucleotide sequence ID" value="NZ_JAAXLS010000003.1"/>
</dbReference>
<evidence type="ECO:0000256" key="5">
    <source>
        <dbReference type="ARBA" id="ARBA00023136"/>
    </source>
</evidence>
<evidence type="ECO:0000256" key="1">
    <source>
        <dbReference type="ARBA" id="ARBA00004533"/>
    </source>
</evidence>
<keyword evidence="2" id="KW-1003">Cell membrane</keyword>
<dbReference type="InterPro" id="IPR004960">
    <property type="entry name" value="LipA_acyltrans"/>
</dbReference>
<evidence type="ECO:0000256" key="3">
    <source>
        <dbReference type="ARBA" id="ARBA00022519"/>
    </source>
</evidence>
<evidence type="ECO:0000313" key="8">
    <source>
        <dbReference type="Proteomes" id="UP000715441"/>
    </source>
</evidence>
<dbReference type="NCBIfam" id="NF005919">
    <property type="entry name" value="PRK07920.1"/>
    <property type="match status" value="1"/>
</dbReference>
<evidence type="ECO:0000313" key="7">
    <source>
        <dbReference type="EMBL" id="NKQ52799.1"/>
    </source>
</evidence>
<evidence type="ECO:0000256" key="2">
    <source>
        <dbReference type="ARBA" id="ARBA00022475"/>
    </source>
</evidence>
<accession>A0ABX1IZN4</accession>
<organism evidence="7 8">
    <name type="scientific">Amycolatopsis acididurans</name>
    <dbReference type="NCBI Taxonomy" id="2724524"/>
    <lineage>
        <taxon>Bacteria</taxon>
        <taxon>Bacillati</taxon>
        <taxon>Actinomycetota</taxon>
        <taxon>Actinomycetes</taxon>
        <taxon>Pseudonocardiales</taxon>
        <taxon>Pseudonocardiaceae</taxon>
        <taxon>Amycolatopsis</taxon>
    </lineage>
</organism>
<proteinExistence type="predicted"/>
<dbReference type="PANTHER" id="PTHR30606:SF10">
    <property type="entry name" value="PHOSPHATIDYLINOSITOL MANNOSIDE ACYLTRANSFERASE"/>
    <property type="match status" value="1"/>
</dbReference>
<dbReference type="PANTHER" id="PTHR30606">
    <property type="entry name" value="LIPID A BIOSYNTHESIS LAUROYL ACYLTRANSFERASE"/>
    <property type="match status" value="1"/>
</dbReference>
<keyword evidence="8" id="KW-1185">Reference proteome</keyword>
<dbReference type="EMBL" id="JAAXLS010000003">
    <property type="protein sequence ID" value="NKQ52799.1"/>
    <property type="molecule type" value="Genomic_DNA"/>
</dbReference>
<comment type="caution">
    <text evidence="7">The sequence shown here is derived from an EMBL/GenBank/DDBJ whole genome shotgun (WGS) entry which is preliminary data.</text>
</comment>
<protein>
    <submittedName>
        <fullName evidence="7">Phosphatidylinositol mannoside acyltransferase</fullName>
    </submittedName>
</protein>
<sequence length="308" mass="33375">MSRLSQRASDVGYAAGWRLVRRLPASFAGAVFGLGADFAVRRNGAGVRQLRRNLRRVVPQAGPEELDELVRGAMRSYARYWHESFRLPGMDHAAVQRKADDGLTGVENLEAALAEGNGAVVALPHSGNWDVAGLWLVGFTGSFTTVVERLKPESVYRRFVEYRESLGFEIVPADGASAYRVLLQRLRENKIVCLVADRDITGSGVPVTFFGEGTRMAAGPARLAATTGAALLPLGLWFTGDGWGIRIHPRIRVTQRSEVPAATQAMADIFAGDIAAHPTDWHMLQKLWTTDFGDAEDAGAESEEAAAG</sequence>